<sequence length="261" mass="29686">KKYLGTSLDEPQMKKEPRYEPTAAANFQELTIGNALKWDTLQPSAGKFNFGPADYVLEFAKKHCMKVRGHTIVWHRQAPDYLKSLDKKALTEALETHTKKFMERYGDKIVTLDVCNEVFEDSGESGEFRKDSLWYKALGEDYIELAFQFARKANPKVKLYINDFSVEGKNKKSDALYNLAKKLKSKKLLDGVGFQAHFIVGQVPNGKQKTKAYVENCLEVPPSEADMKQQVEDYVKVVKICKALKSCPGIIVWGVAYPDSW</sequence>
<protein>
    <recommendedName>
        <fullName evidence="9">Beta-xylanase</fullName>
        <ecNumber evidence="9">3.2.1.8</ecNumber>
    </recommendedName>
</protein>
<dbReference type="eggNOG" id="ENOG502QR4K">
    <property type="taxonomic scope" value="Eukaryota"/>
</dbReference>
<keyword evidence="6 9" id="KW-0119">Carbohydrate metabolism</keyword>
<dbReference type="GO" id="GO:0045493">
    <property type="term" value="P:xylan catabolic process"/>
    <property type="evidence" value="ECO:0007669"/>
    <property type="project" value="UniProtKB-KW"/>
</dbReference>
<evidence type="ECO:0000313" key="11">
    <source>
        <dbReference type="EMBL" id="EGF97124.1"/>
    </source>
</evidence>
<keyword evidence="4" id="KW-0732">Signal</keyword>
<feature type="non-terminal residue" evidence="11">
    <location>
        <position position="1"/>
    </location>
</feature>
<dbReference type="PROSITE" id="PS51760">
    <property type="entry name" value="GH10_2"/>
    <property type="match status" value="1"/>
</dbReference>
<dbReference type="EMBL" id="GL883319">
    <property type="protein sequence ID" value="EGF97124.1"/>
    <property type="molecule type" value="Genomic_DNA"/>
</dbReference>
<dbReference type="VEuPathDB" id="FungiDB:MELLADRAFT_28824"/>
<dbReference type="InterPro" id="IPR017853">
    <property type="entry name" value="GH"/>
</dbReference>
<dbReference type="Pfam" id="PF00331">
    <property type="entry name" value="Glyco_hydro_10"/>
    <property type="match status" value="1"/>
</dbReference>
<evidence type="ECO:0000256" key="2">
    <source>
        <dbReference type="ARBA" id="ARBA00007495"/>
    </source>
</evidence>
<keyword evidence="8 9" id="KW-0624">Polysaccharide degradation</keyword>
<dbReference type="AlphaFoldDB" id="F4SE02"/>
<keyword evidence="5 9" id="KW-0378">Hydrolase</keyword>
<reference evidence="12" key="1">
    <citation type="journal article" date="2011" name="Proc. Natl. Acad. Sci. U.S.A.">
        <title>Obligate biotrophy features unraveled by the genomic analysis of rust fungi.</title>
        <authorList>
            <person name="Duplessis S."/>
            <person name="Cuomo C.A."/>
            <person name="Lin Y.-C."/>
            <person name="Aerts A."/>
            <person name="Tisserant E."/>
            <person name="Veneault-Fourrey C."/>
            <person name="Joly D.L."/>
            <person name="Hacquard S."/>
            <person name="Amselem J."/>
            <person name="Cantarel B.L."/>
            <person name="Chiu R."/>
            <person name="Coutinho P.M."/>
            <person name="Feau N."/>
            <person name="Field M."/>
            <person name="Frey P."/>
            <person name="Gelhaye E."/>
            <person name="Goldberg J."/>
            <person name="Grabherr M.G."/>
            <person name="Kodira C.D."/>
            <person name="Kohler A."/>
            <person name="Kuees U."/>
            <person name="Lindquist E.A."/>
            <person name="Lucas S.M."/>
            <person name="Mago R."/>
            <person name="Mauceli E."/>
            <person name="Morin E."/>
            <person name="Murat C."/>
            <person name="Pangilinan J.L."/>
            <person name="Park R."/>
            <person name="Pearson M."/>
            <person name="Quesneville H."/>
            <person name="Rouhier N."/>
            <person name="Sakthikumar S."/>
            <person name="Salamov A.A."/>
            <person name="Schmutz J."/>
            <person name="Selles B."/>
            <person name="Shapiro H."/>
            <person name="Tanguay P."/>
            <person name="Tuskan G.A."/>
            <person name="Henrissat B."/>
            <person name="Van de Peer Y."/>
            <person name="Rouze P."/>
            <person name="Ellis J.G."/>
            <person name="Dodds P.N."/>
            <person name="Schein J.E."/>
            <person name="Zhong S."/>
            <person name="Hamelin R.C."/>
            <person name="Grigoriev I.V."/>
            <person name="Szabo L.J."/>
            <person name="Martin F."/>
        </authorList>
    </citation>
    <scope>NUCLEOTIDE SEQUENCE [LARGE SCALE GENOMIC DNA]</scope>
    <source>
        <strain evidence="12">98AG31 / pathotype 3-4-7</strain>
    </source>
</reference>
<evidence type="ECO:0000256" key="8">
    <source>
        <dbReference type="ARBA" id="ARBA00023326"/>
    </source>
</evidence>
<dbReference type="KEGG" id="mlr:MELLADRAFT_28824"/>
<dbReference type="OrthoDB" id="3055998at2759"/>
<dbReference type="PANTHER" id="PTHR31490:SF88">
    <property type="entry name" value="BETA-XYLANASE"/>
    <property type="match status" value="1"/>
</dbReference>
<dbReference type="GeneID" id="18927038"/>
<dbReference type="GO" id="GO:0031176">
    <property type="term" value="F:endo-1,4-beta-xylanase activity"/>
    <property type="evidence" value="ECO:0007669"/>
    <property type="project" value="UniProtKB-EC"/>
</dbReference>
<gene>
    <name evidence="11" type="ORF">MELLADRAFT_28824</name>
</gene>
<comment type="catalytic activity">
    <reaction evidence="1 9">
        <text>Endohydrolysis of (1-&gt;4)-beta-D-xylosidic linkages in xylans.</text>
        <dbReference type="EC" id="3.2.1.8"/>
    </reaction>
</comment>
<dbReference type="SMART" id="SM00633">
    <property type="entry name" value="Glyco_10"/>
    <property type="match status" value="1"/>
</dbReference>
<evidence type="ECO:0000256" key="7">
    <source>
        <dbReference type="ARBA" id="ARBA00023295"/>
    </source>
</evidence>
<feature type="domain" description="GH10" evidence="10">
    <location>
        <begin position="1"/>
        <end position="261"/>
    </location>
</feature>
<evidence type="ECO:0000256" key="4">
    <source>
        <dbReference type="ARBA" id="ARBA00022729"/>
    </source>
</evidence>
<dbReference type="HOGENOM" id="CLU_020161_5_0_1"/>
<evidence type="ECO:0000256" key="1">
    <source>
        <dbReference type="ARBA" id="ARBA00000681"/>
    </source>
</evidence>
<dbReference type="RefSeq" id="XP_007419606.1">
    <property type="nucleotide sequence ID" value="XM_007419544.1"/>
</dbReference>
<evidence type="ECO:0000256" key="9">
    <source>
        <dbReference type="RuleBase" id="RU361174"/>
    </source>
</evidence>
<dbReference type="InParanoid" id="F4SE02"/>
<keyword evidence="12" id="KW-1185">Reference proteome</keyword>
<evidence type="ECO:0000256" key="3">
    <source>
        <dbReference type="ARBA" id="ARBA00022651"/>
    </source>
</evidence>
<evidence type="ECO:0000313" key="12">
    <source>
        <dbReference type="Proteomes" id="UP000001072"/>
    </source>
</evidence>
<proteinExistence type="inferred from homology"/>
<dbReference type="EC" id="3.2.1.8" evidence="9"/>
<dbReference type="Gene3D" id="3.20.20.80">
    <property type="entry name" value="Glycosidases"/>
    <property type="match status" value="1"/>
</dbReference>
<dbReference type="PRINTS" id="PR00134">
    <property type="entry name" value="GLHYDRLASE10"/>
</dbReference>
<dbReference type="PANTHER" id="PTHR31490">
    <property type="entry name" value="GLYCOSYL HYDROLASE"/>
    <property type="match status" value="1"/>
</dbReference>
<accession>F4SE02</accession>
<dbReference type="InterPro" id="IPR044846">
    <property type="entry name" value="GH10"/>
</dbReference>
<evidence type="ECO:0000256" key="6">
    <source>
        <dbReference type="ARBA" id="ARBA00023277"/>
    </source>
</evidence>
<organism evidence="12">
    <name type="scientific">Melampsora larici-populina (strain 98AG31 / pathotype 3-4-7)</name>
    <name type="common">Poplar leaf rust fungus</name>
    <dbReference type="NCBI Taxonomy" id="747676"/>
    <lineage>
        <taxon>Eukaryota</taxon>
        <taxon>Fungi</taxon>
        <taxon>Dikarya</taxon>
        <taxon>Basidiomycota</taxon>
        <taxon>Pucciniomycotina</taxon>
        <taxon>Pucciniomycetes</taxon>
        <taxon>Pucciniales</taxon>
        <taxon>Melampsoraceae</taxon>
        <taxon>Melampsora</taxon>
    </lineage>
</organism>
<keyword evidence="7 9" id="KW-0326">Glycosidase</keyword>
<feature type="non-terminal residue" evidence="11">
    <location>
        <position position="261"/>
    </location>
</feature>
<evidence type="ECO:0000256" key="5">
    <source>
        <dbReference type="ARBA" id="ARBA00022801"/>
    </source>
</evidence>
<dbReference type="InterPro" id="IPR001000">
    <property type="entry name" value="GH10_dom"/>
</dbReference>
<evidence type="ECO:0000259" key="10">
    <source>
        <dbReference type="PROSITE" id="PS51760"/>
    </source>
</evidence>
<keyword evidence="3" id="KW-0858">Xylan degradation</keyword>
<dbReference type="SUPFAM" id="SSF51445">
    <property type="entry name" value="(Trans)glycosidases"/>
    <property type="match status" value="1"/>
</dbReference>
<comment type="similarity">
    <text evidence="2 9">Belongs to the glycosyl hydrolase 10 (cellulase F) family.</text>
</comment>
<name>F4SE02_MELLP</name>
<dbReference type="Proteomes" id="UP000001072">
    <property type="component" value="Unassembled WGS sequence"/>
</dbReference>